<reference evidence="2 3" key="1">
    <citation type="submission" date="2024-09" db="EMBL/GenBank/DDBJ databases">
        <title>Chromosome-scale assembly of Riccia fluitans.</title>
        <authorList>
            <person name="Paukszto L."/>
            <person name="Sawicki J."/>
            <person name="Karawczyk K."/>
            <person name="Piernik-Szablinska J."/>
            <person name="Szczecinska M."/>
            <person name="Mazdziarz M."/>
        </authorList>
    </citation>
    <scope>NUCLEOTIDE SEQUENCE [LARGE SCALE GENOMIC DNA]</scope>
    <source>
        <strain evidence="2">Rf_01</strain>
        <tissue evidence="2">Aerial parts of the thallus</tissue>
    </source>
</reference>
<organism evidence="2 3">
    <name type="scientific">Riccia fluitans</name>
    <dbReference type="NCBI Taxonomy" id="41844"/>
    <lineage>
        <taxon>Eukaryota</taxon>
        <taxon>Viridiplantae</taxon>
        <taxon>Streptophyta</taxon>
        <taxon>Embryophyta</taxon>
        <taxon>Marchantiophyta</taxon>
        <taxon>Marchantiopsida</taxon>
        <taxon>Marchantiidae</taxon>
        <taxon>Marchantiales</taxon>
        <taxon>Ricciaceae</taxon>
        <taxon>Riccia</taxon>
    </lineage>
</organism>
<comment type="caution">
    <text evidence="2">The sequence shown here is derived from an EMBL/GenBank/DDBJ whole genome shotgun (WGS) entry which is preliminary data.</text>
</comment>
<gene>
    <name evidence="2" type="ORF">R1flu_012806</name>
</gene>
<dbReference type="EMBL" id="JBHFFA010000002">
    <property type="protein sequence ID" value="KAL2645219.1"/>
    <property type="molecule type" value="Genomic_DNA"/>
</dbReference>
<keyword evidence="3" id="KW-1185">Reference proteome</keyword>
<evidence type="ECO:0000256" key="1">
    <source>
        <dbReference type="SAM" id="MobiDB-lite"/>
    </source>
</evidence>
<accession>A0ABD1ZCU3</accession>
<dbReference type="Proteomes" id="UP001605036">
    <property type="component" value="Unassembled WGS sequence"/>
</dbReference>
<protein>
    <submittedName>
        <fullName evidence="2">Uncharacterized protein</fullName>
    </submittedName>
</protein>
<feature type="region of interest" description="Disordered" evidence="1">
    <location>
        <begin position="60"/>
        <end position="83"/>
    </location>
</feature>
<sequence>MISQTILVLGLRNCSCFQGISESLGLPLREGGRKSVAASAIYGRFKKKFRFKKIGRLAGTNRRQNPLDGKFSSSSRGKEAEAV</sequence>
<name>A0ABD1ZCU3_9MARC</name>
<evidence type="ECO:0000313" key="2">
    <source>
        <dbReference type="EMBL" id="KAL2645219.1"/>
    </source>
</evidence>
<dbReference type="AlphaFoldDB" id="A0ABD1ZCU3"/>
<evidence type="ECO:0000313" key="3">
    <source>
        <dbReference type="Proteomes" id="UP001605036"/>
    </source>
</evidence>
<proteinExistence type="predicted"/>